<gene>
    <name evidence="8" type="ORF">GM418_02760</name>
</gene>
<sequence>MKKLKLIIAIFVFFPLLLQAQERPNIIFILADDLGYIDLGCYGNPFNETPVLDQLAKNGMSFTQAYAHPACSPSRAALMTGKHPARLQITTALGLDRQEPNSPVVVPKTVENLPSSEITLAEILKRNGYNTGMVGKWHLGDTDKTGAFAQGFDYNRVISKNALDYYNYGISSNGKTIFEDNGSEYLTDKLTDYAVEFIQTQQKEHPFFLYLAYSAPHLLIIPKAEKVSKYMWKYNKFEGKYNPYYATMVESLDDGIGKIIKELERLKLDENTLIIFMSDNGGIGMDQIAYRPTTMEPLRKWKGHVYEGGIRVPLIMFWKNKIKADSKNENYVIIQDFVPTIMELIGDKAIPSNVDGKSILSTMYNPAAKFERGPVYFHFPHFSGQGGRPAGAVRDGAWKLVENYETGETELFNLDEDISESNDFKSENPKKAKELFSMLKKWQNEIDAKMPVKKDKQ</sequence>
<keyword evidence="6" id="KW-0106">Calcium</keyword>
<organism evidence="8 9">
    <name type="scientific">Maribellus comscasis</name>
    <dbReference type="NCBI Taxonomy" id="2681766"/>
    <lineage>
        <taxon>Bacteria</taxon>
        <taxon>Pseudomonadati</taxon>
        <taxon>Bacteroidota</taxon>
        <taxon>Bacteroidia</taxon>
        <taxon>Marinilabiliales</taxon>
        <taxon>Prolixibacteraceae</taxon>
        <taxon>Maribellus</taxon>
    </lineage>
</organism>
<reference evidence="8 9" key="1">
    <citation type="submission" date="2019-11" db="EMBL/GenBank/DDBJ databases">
        <authorList>
            <person name="Zheng R.K."/>
            <person name="Sun C.M."/>
        </authorList>
    </citation>
    <scope>NUCLEOTIDE SEQUENCE [LARGE SCALE GENOMIC DNA]</scope>
    <source>
        <strain evidence="8 9">WC007</strain>
    </source>
</reference>
<evidence type="ECO:0000313" key="9">
    <source>
        <dbReference type="Proteomes" id="UP000428260"/>
    </source>
</evidence>
<dbReference type="InterPro" id="IPR000917">
    <property type="entry name" value="Sulfatase_N"/>
</dbReference>
<comment type="similarity">
    <text evidence="2">Belongs to the sulfatase family.</text>
</comment>
<evidence type="ECO:0000313" key="8">
    <source>
        <dbReference type="EMBL" id="QGY42610.1"/>
    </source>
</evidence>
<dbReference type="PANTHER" id="PTHR42693">
    <property type="entry name" value="ARYLSULFATASE FAMILY MEMBER"/>
    <property type="match status" value="1"/>
</dbReference>
<accession>A0A6I6JNQ1</accession>
<evidence type="ECO:0000256" key="5">
    <source>
        <dbReference type="ARBA" id="ARBA00022801"/>
    </source>
</evidence>
<dbReference type="GO" id="GO:0016740">
    <property type="term" value="F:transferase activity"/>
    <property type="evidence" value="ECO:0007669"/>
    <property type="project" value="UniProtKB-KW"/>
</dbReference>
<name>A0A6I6JNQ1_9BACT</name>
<dbReference type="InterPro" id="IPR024607">
    <property type="entry name" value="Sulfatase_CS"/>
</dbReference>
<dbReference type="PROSITE" id="PS00149">
    <property type="entry name" value="SULFATASE_2"/>
    <property type="match status" value="1"/>
</dbReference>
<dbReference type="InterPro" id="IPR050738">
    <property type="entry name" value="Sulfatase"/>
</dbReference>
<feature type="domain" description="Sulfatase N-terminal" evidence="7">
    <location>
        <begin position="24"/>
        <end position="346"/>
    </location>
</feature>
<dbReference type="Gene3D" id="3.30.1120.10">
    <property type="match status" value="1"/>
</dbReference>
<dbReference type="RefSeq" id="WP_246222811.1">
    <property type="nucleotide sequence ID" value="NZ_CP046401.1"/>
</dbReference>
<keyword evidence="4" id="KW-0732">Signal</keyword>
<evidence type="ECO:0000256" key="6">
    <source>
        <dbReference type="ARBA" id="ARBA00022837"/>
    </source>
</evidence>
<proteinExistence type="inferred from homology"/>
<dbReference type="InterPro" id="IPR017850">
    <property type="entry name" value="Alkaline_phosphatase_core_sf"/>
</dbReference>
<evidence type="ECO:0000259" key="7">
    <source>
        <dbReference type="Pfam" id="PF00884"/>
    </source>
</evidence>
<dbReference type="AlphaFoldDB" id="A0A6I6JNQ1"/>
<evidence type="ECO:0000256" key="4">
    <source>
        <dbReference type="ARBA" id="ARBA00022729"/>
    </source>
</evidence>
<evidence type="ECO:0000256" key="1">
    <source>
        <dbReference type="ARBA" id="ARBA00001913"/>
    </source>
</evidence>
<dbReference type="Gene3D" id="3.40.720.10">
    <property type="entry name" value="Alkaline Phosphatase, subunit A"/>
    <property type="match status" value="1"/>
</dbReference>
<evidence type="ECO:0000256" key="3">
    <source>
        <dbReference type="ARBA" id="ARBA00022723"/>
    </source>
</evidence>
<keyword evidence="3" id="KW-0479">Metal-binding</keyword>
<keyword evidence="9" id="KW-1185">Reference proteome</keyword>
<dbReference type="GO" id="GO:0046872">
    <property type="term" value="F:metal ion binding"/>
    <property type="evidence" value="ECO:0007669"/>
    <property type="project" value="UniProtKB-KW"/>
</dbReference>
<keyword evidence="5 8" id="KW-0378">Hydrolase</keyword>
<dbReference type="Proteomes" id="UP000428260">
    <property type="component" value="Chromosome"/>
</dbReference>
<evidence type="ECO:0000256" key="2">
    <source>
        <dbReference type="ARBA" id="ARBA00008779"/>
    </source>
</evidence>
<dbReference type="PANTHER" id="PTHR42693:SF42">
    <property type="entry name" value="ARYLSULFATASE G"/>
    <property type="match status" value="1"/>
</dbReference>
<comment type="cofactor">
    <cofactor evidence="1">
        <name>Ca(2+)</name>
        <dbReference type="ChEBI" id="CHEBI:29108"/>
    </cofactor>
</comment>
<dbReference type="EMBL" id="CP046401">
    <property type="protein sequence ID" value="QGY42610.1"/>
    <property type="molecule type" value="Genomic_DNA"/>
</dbReference>
<dbReference type="Pfam" id="PF00884">
    <property type="entry name" value="Sulfatase"/>
    <property type="match status" value="1"/>
</dbReference>
<protein>
    <submittedName>
        <fullName evidence="8">Sulfatase-like hydrolase/transferase</fullName>
    </submittedName>
</protein>
<keyword evidence="8" id="KW-0808">Transferase</keyword>
<dbReference type="KEGG" id="mcos:GM418_02760"/>
<dbReference type="CDD" id="cd16144">
    <property type="entry name" value="ARS_like"/>
    <property type="match status" value="1"/>
</dbReference>
<dbReference type="SUPFAM" id="SSF53649">
    <property type="entry name" value="Alkaline phosphatase-like"/>
    <property type="match status" value="1"/>
</dbReference>
<dbReference type="GO" id="GO:0004065">
    <property type="term" value="F:arylsulfatase activity"/>
    <property type="evidence" value="ECO:0007669"/>
    <property type="project" value="TreeGrafter"/>
</dbReference>